<name>A0A4S4M514_9AGAM</name>
<sequence>MNAFPFDMTFGPNPLREVNNLKDHGYGYTTLGGAWTKTAVGAKEQTCTMTTTTTKEQRVSGHFPFPLVGVIECRVRRADRLFRFLMSNADGPCARIVVLSRFLARVVCRRHHAVIWFGLDGGQRKSRRAKARSRKVPKPRGPRSQTPGLESPAAEADAVDPTSIGRTVRDVLSASPATSADDSSIHTASLQSFDLASIWSSDSDSTLGVHDDDDARDTPALVPAVSFCSSSSSSSSTSTPRPSSRPGSDPAAETDVVAPLTEDILAAFSLDEQLVSSPPRCVRRHVLGLCRPGGRGWRGSGDGDGSAGHGWSKTVGEWGAIGRVSEEEEGEETRAVTPVRTSEDERDDEGEALTIDEMPLFLADSFFPSPVLPPIPHSAPARAKSMRFLTLASTTTTYSPPRAEDSIHFFPVPPARSAGGGGGAHGRSMSEGRVDVGGVGLSAGWRRIASKSGELLLFPSSIIRLVKYIQHRSRAGAMRAIAPALLGPSIHCPAHRLVSSSHPHAFPTVLSVLRPFSPSLTLLLFVYYITIRPPGIPSHVIILPTRNDHETIRTNSLFHTPRRARPSHCCIQY</sequence>
<dbReference type="AlphaFoldDB" id="A0A4S4M514"/>
<comment type="caution">
    <text evidence="2">The sequence shown here is derived from an EMBL/GenBank/DDBJ whole genome shotgun (WGS) entry which is preliminary data.</text>
</comment>
<gene>
    <name evidence="2" type="ORF">EW146_g1067</name>
</gene>
<organism evidence="2 3">
    <name type="scientific">Bondarzewia mesenterica</name>
    <dbReference type="NCBI Taxonomy" id="1095465"/>
    <lineage>
        <taxon>Eukaryota</taxon>
        <taxon>Fungi</taxon>
        <taxon>Dikarya</taxon>
        <taxon>Basidiomycota</taxon>
        <taxon>Agaricomycotina</taxon>
        <taxon>Agaricomycetes</taxon>
        <taxon>Russulales</taxon>
        <taxon>Bondarzewiaceae</taxon>
        <taxon>Bondarzewia</taxon>
    </lineage>
</organism>
<evidence type="ECO:0000313" key="2">
    <source>
        <dbReference type="EMBL" id="THH20254.1"/>
    </source>
</evidence>
<proteinExistence type="predicted"/>
<feature type="region of interest" description="Disordered" evidence="1">
    <location>
        <begin position="126"/>
        <end position="164"/>
    </location>
</feature>
<protein>
    <submittedName>
        <fullName evidence="2">Uncharacterized protein</fullName>
    </submittedName>
</protein>
<accession>A0A4S4M514</accession>
<evidence type="ECO:0000313" key="3">
    <source>
        <dbReference type="Proteomes" id="UP000310158"/>
    </source>
</evidence>
<feature type="region of interest" description="Disordered" evidence="1">
    <location>
        <begin position="226"/>
        <end position="253"/>
    </location>
</feature>
<dbReference type="EMBL" id="SGPL01000026">
    <property type="protein sequence ID" value="THH20254.1"/>
    <property type="molecule type" value="Genomic_DNA"/>
</dbReference>
<feature type="region of interest" description="Disordered" evidence="1">
    <location>
        <begin position="323"/>
        <end position="348"/>
    </location>
</feature>
<feature type="compositionally biased region" description="Low complexity" evidence="1">
    <location>
        <begin position="229"/>
        <end position="246"/>
    </location>
</feature>
<keyword evidence="3" id="KW-1185">Reference proteome</keyword>
<reference evidence="2 3" key="1">
    <citation type="submission" date="2019-02" db="EMBL/GenBank/DDBJ databases">
        <title>Genome sequencing of the rare red list fungi Bondarzewia mesenterica.</title>
        <authorList>
            <person name="Buettner E."/>
            <person name="Kellner H."/>
        </authorList>
    </citation>
    <scope>NUCLEOTIDE SEQUENCE [LARGE SCALE GENOMIC DNA]</scope>
    <source>
        <strain evidence="2 3">DSM 108281</strain>
    </source>
</reference>
<dbReference type="Proteomes" id="UP000310158">
    <property type="component" value="Unassembled WGS sequence"/>
</dbReference>
<feature type="compositionally biased region" description="Basic residues" evidence="1">
    <location>
        <begin position="126"/>
        <end position="141"/>
    </location>
</feature>
<evidence type="ECO:0000256" key="1">
    <source>
        <dbReference type="SAM" id="MobiDB-lite"/>
    </source>
</evidence>